<keyword evidence="1" id="KW-0472">Membrane</keyword>
<accession>A0A4Y8KTY4</accession>
<keyword evidence="1" id="KW-0812">Transmembrane</keyword>
<keyword evidence="1" id="KW-1133">Transmembrane helix</keyword>
<dbReference type="Proteomes" id="UP000297861">
    <property type="component" value="Unassembled WGS sequence"/>
</dbReference>
<protein>
    <recommendedName>
        <fullName evidence="4">DUF4157 domain-containing protein</fullName>
    </recommendedName>
</protein>
<evidence type="ECO:0008006" key="4">
    <source>
        <dbReference type="Google" id="ProtNLM"/>
    </source>
</evidence>
<proteinExistence type="predicted"/>
<dbReference type="OrthoDB" id="1027344at2"/>
<keyword evidence="3" id="KW-1185">Reference proteome</keyword>
<name>A0A4Y8KTY4_9BACT</name>
<organism evidence="2 3">
    <name type="scientific">Dysgonomonas capnocytophagoides</name>
    <dbReference type="NCBI Taxonomy" id="45254"/>
    <lineage>
        <taxon>Bacteria</taxon>
        <taxon>Pseudomonadati</taxon>
        <taxon>Bacteroidota</taxon>
        <taxon>Bacteroidia</taxon>
        <taxon>Bacteroidales</taxon>
        <taxon>Dysgonomonadaceae</taxon>
        <taxon>Dysgonomonas</taxon>
    </lineage>
</organism>
<feature type="transmembrane region" description="Helical" evidence="1">
    <location>
        <begin position="50"/>
        <end position="68"/>
    </location>
</feature>
<evidence type="ECO:0000313" key="2">
    <source>
        <dbReference type="EMBL" id="TFD92790.1"/>
    </source>
</evidence>
<gene>
    <name evidence="2" type="ORF">E2605_18275</name>
</gene>
<sequence length="113" mass="13928">MKVIYNKYLPIKGYVAINLFGLIFARKEFKPLSKVTENHERIHTTQMKELLFVFFYIWYGIEWIVRLFQYQDRKEAYLNISFEREAYKNQSDLVYLKVRKHYQNLKYLSISKK</sequence>
<dbReference type="RefSeq" id="WP_134437477.1">
    <property type="nucleotide sequence ID" value="NZ_SOML01000016.1"/>
</dbReference>
<reference evidence="2 3" key="1">
    <citation type="submission" date="2019-03" db="EMBL/GenBank/DDBJ databases">
        <title>San Antonio Military Medical Center submission to MRSN (WRAIR), pending publication.</title>
        <authorList>
            <person name="Blyth D.M."/>
            <person name="Mccarthy S.L."/>
            <person name="Schall S.E."/>
            <person name="Stam J.A."/>
            <person name="Ong A.C."/>
            <person name="Mcgann P.T."/>
        </authorList>
    </citation>
    <scope>NUCLEOTIDE SEQUENCE [LARGE SCALE GENOMIC DNA]</scope>
    <source>
        <strain evidence="2 3">MRSN571793</strain>
    </source>
</reference>
<dbReference type="EMBL" id="SOML01000016">
    <property type="protein sequence ID" value="TFD92790.1"/>
    <property type="molecule type" value="Genomic_DNA"/>
</dbReference>
<comment type="caution">
    <text evidence="2">The sequence shown here is derived from an EMBL/GenBank/DDBJ whole genome shotgun (WGS) entry which is preliminary data.</text>
</comment>
<evidence type="ECO:0000256" key="1">
    <source>
        <dbReference type="SAM" id="Phobius"/>
    </source>
</evidence>
<evidence type="ECO:0000313" key="3">
    <source>
        <dbReference type="Proteomes" id="UP000297861"/>
    </source>
</evidence>
<dbReference type="AlphaFoldDB" id="A0A4Y8KTY4"/>
<dbReference type="STRING" id="1121485.GCA_000426485_03558"/>